<dbReference type="PRINTS" id="PR00111">
    <property type="entry name" value="ABHYDROLASE"/>
</dbReference>
<dbReference type="Pfam" id="PF00561">
    <property type="entry name" value="Abhydrolase_1"/>
    <property type="match status" value="1"/>
</dbReference>
<dbReference type="InterPro" id="IPR029058">
    <property type="entry name" value="AB_hydrolase_fold"/>
</dbReference>
<reference evidence="2 3" key="1">
    <citation type="submission" date="2019-08" db="EMBL/GenBank/DDBJ databases">
        <authorList>
            <person name="Seo Y.L."/>
        </authorList>
    </citation>
    <scope>NUCLEOTIDE SEQUENCE [LARGE SCALE GENOMIC DNA]</scope>
    <source>
        <strain evidence="2 3">MaA-C15</strain>
    </source>
</reference>
<dbReference type="OrthoDB" id="9815441at2"/>
<accession>A0A5D4H281</accession>
<organism evidence="2 3">
    <name type="scientific">Neoaquamicrobium microcysteis</name>
    <dbReference type="NCBI Taxonomy" id="2682781"/>
    <lineage>
        <taxon>Bacteria</taxon>
        <taxon>Pseudomonadati</taxon>
        <taxon>Pseudomonadota</taxon>
        <taxon>Alphaproteobacteria</taxon>
        <taxon>Hyphomicrobiales</taxon>
        <taxon>Phyllobacteriaceae</taxon>
        <taxon>Neoaquamicrobium</taxon>
    </lineage>
</organism>
<dbReference type="EMBL" id="VSZS01000055">
    <property type="protein sequence ID" value="TYR34614.1"/>
    <property type="molecule type" value="Genomic_DNA"/>
</dbReference>
<dbReference type="PANTHER" id="PTHR43689:SF8">
    <property type="entry name" value="ALPHA_BETA-HYDROLASES SUPERFAMILY PROTEIN"/>
    <property type="match status" value="1"/>
</dbReference>
<gene>
    <name evidence="2" type="ORF">FY036_04470</name>
</gene>
<dbReference type="Gene3D" id="3.40.50.1820">
    <property type="entry name" value="alpha/beta hydrolase"/>
    <property type="match status" value="1"/>
</dbReference>
<proteinExistence type="predicted"/>
<dbReference type="SUPFAM" id="SSF53474">
    <property type="entry name" value="alpha/beta-Hydrolases"/>
    <property type="match status" value="1"/>
</dbReference>
<feature type="domain" description="AB hydrolase-1" evidence="1">
    <location>
        <begin position="61"/>
        <end position="296"/>
    </location>
</feature>
<reference evidence="2 3" key="2">
    <citation type="submission" date="2019-09" db="EMBL/GenBank/DDBJ databases">
        <title>Mesorhizobium sp. MaA-C15 isolated from Microcystis aeruginosa.</title>
        <authorList>
            <person name="Jeong S.E."/>
            <person name="Jin H.M."/>
            <person name="Jeon C.O."/>
        </authorList>
    </citation>
    <scope>NUCLEOTIDE SEQUENCE [LARGE SCALE GENOMIC DNA]</scope>
    <source>
        <strain evidence="2 3">MaA-C15</strain>
    </source>
</reference>
<dbReference type="GO" id="GO:0016787">
    <property type="term" value="F:hydrolase activity"/>
    <property type="evidence" value="ECO:0007669"/>
    <property type="project" value="UniProtKB-KW"/>
</dbReference>
<dbReference type="RefSeq" id="WP_148913505.1">
    <property type="nucleotide sequence ID" value="NZ_VSZS01000055.1"/>
</dbReference>
<dbReference type="PANTHER" id="PTHR43689">
    <property type="entry name" value="HYDROLASE"/>
    <property type="match status" value="1"/>
</dbReference>
<dbReference type="AlphaFoldDB" id="A0A5D4H281"/>
<dbReference type="InterPro" id="IPR000073">
    <property type="entry name" value="AB_hydrolase_1"/>
</dbReference>
<keyword evidence="3" id="KW-1185">Reference proteome</keyword>
<evidence type="ECO:0000313" key="2">
    <source>
        <dbReference type="EMBL" id="TYR34614.1"/>
    </source>
</evidence>
<keyword evidence="2" id="KW-0378">Hydrolase</keyword>
<dbReference type="Proteomes" id="UP000323258">
    <property type="component" value="Unassembled WGS sequence"/>
</dbReference>
<evidence type="ECO:0000313" key="3">
    <source>
        <dbReference type="Proteomes" id="UP000323258"/>
    </source>
</evidence>
<sequence>MNLITAAVCFLLALLLVFAGASRAGAWLIERRNLPVGTFADVNGTRLHHVHVPAAPSADLPPVLFIHGASGNLLDQMIPLRAALGERAEMLFLDRPGHGWSERGSGNGNPYEQAATIAALMDRYEIENAIVVGHSFGGAVAAALALNHPEKIRGLVFLAAATHPWPGGATSWYYKLSTVPLVGRLFTETLAWPGGMLRMGAASACVFAPNPMPEAYLQEAAIPLVLRPGAFRWNAVDVAGLYDHVVEAAKRYGEIDAPTVVISGNRDTVVYEEIHSVGLARDIPGAELVWVDNLGHKPDWIASDLVVAAIEKVAGRAVDLDAAARIVEARIADDAFGAGCADEKPELAPTG</sequence>
<comment type="caution">
    <text evidence="2">The sequence shown here is derived from an EMBL/GenBank/DDBJ whole genome shotgun (WGS) entry which is preliminary data.</text>
</comment>
<protein>
    <submittedName>
        <fullName evidence="2">Alpha/beta hydrolase</fullName>
    </submittedName>
</protein>
<evidence type="ECO:0000259" key="1">
    <source>
        <dbReference type="Pfam" id="PF00561"/>
    </source>
</evidence>
<name>A0A5D4H281_9HYPH</name>